<dbReference type="EMBL" id="BSPQ01000005">
    <property type="protein sequence ID" value="GLS90628.1"/>
    <property type="molecule type" value="Genomic_DNA"/>
</dbReference>
<reference evidence="15" key="1">
    <citation type="journal article" date="2019" name="Int. J. Syst. Evol. Microbiol.">
        <title>The Global Catalogue of Microorganisms (GCM) 10K type strain sequencing project: providing services to taxonomists for standard genome sequencing and annotation.</title>
        <authorList>
            <consortium name="The Broad Institute Genomics Platform"/>
            <consortium name="The Broad Institute Genome Sequencing Center for Infectious Disease"/>
            <person name="Wu L."/>
            <person name="Ma J."/>
        </authorList>
    </citation>
    <scope>NUCLEOTIDE SEQUENCE [LARGE SCALE GENOMIC DNA]</scope>
    <source>
        <strain evidence="15">NBRC 103166</strain>
    </source>
</reference>
<sequence length="328" mass="36478">MRSKPSLKKQQGIALITVLMILAIMVTIAATMTGRLTLSLKRTEGLIFSQSVYWYGQAAGDFGRMILNQDLDDSSVVSLDQNWATPDMIFPLENGHIGGEIQDMRSCFNLNALAVKDGENVRAVPVTQFQSLLEALGVNDYSAETIAESSRDWVDTNDVSNASQGAEDSTYQARSVPHLAGNNLMVEVSELRAVQGVSQSIYEHIAPYLCAIPSRDQSINVNTVKIEHAALLYALFENDFDLPLNDFTRLLEDRPTSGWDTVNDFLESNLFDELTFSSEFKKYLSVSSEYFQLNGLAEFEDRVIAVQILFEMDGNKAKVIRYQSGGLK</sequence>
<evidence type="ECO:0000256" key="6">
    <source>
        <dbReference type="ARBA" id="ARBA00022692"/>
    </source>
</evidence>
<evidence type="ECO:0000313" key="14">
    <source>
        <dbReference type="EMBL" id="GLS90628.1"/>
    </source>
</evidence>
<dbReference type="InterPro" id="IPR005628">
    <property type="entry name" value="GspK"/>
</dbReference>
<dbReference type="RefSeq" id="WP_284203750.1">
    <property type="nucleotide sequence ID" value="NZ_BSPQ01000005.1"/>
</dbReference>
<accession>A0ABQ6E0F8</accession>
<keyword evidence="15" id="KW-1185">Reference proteome</keyword>
<gene>
    <name evidence="14" type="primary">gspK</name>
    <name evidence="14" type="ORF">GCM10007916_16950</name>
</gene>
<dbReference type="SUPFAM" id="SSF54523">
    <property type="entry name" value="Pili subunits"/>
    <property type="match status" value="1"/>
</dbReference>
<dbReference type="InterPro" id="IPR049179">
    <property type="entry name" value="T2SSK_SAM-like_2nd"/>
</dbReference>
<evidence type="ECO:0000256" key="8">
    <source>
        <dbReference type="ARBA" id="ARBA00022989"/>
    </source>
</evidence>
<keyword evidence="8 11" id="KW-1133">Transmembrane helix</keyword>
<dbReference type="Gene3D" id="3.30.1300.30">
    <property type="entry name" value="GSPII I/J protein-like"/>
    <property type="match status" value="1"/>
</dbReference>
<dbReference type="Proteomes" id="UP001157353">
    <property type="component" value="Unassembled WGS sequence"/>
</dbReference>
<organism evidence="14 15">
    <name type="scientific">Psychromonas marina</name>
    <dbReference type="NCBI Taxonomy" id="88364"/>
    <lineage>
        <taxon>Bacteria</taxon>
        <taxon>Pseudomonadati</taxon>
        <taxon>Pseudomonadota</taxon>
        <taxon>Gammaproteobacteria</taxon>
        <taxon>Alteromonadales</taxon>
        <taxon>Psychromonadaceae</taxon>
        <taxon>Psychromonas</taxon>
    </lineage>
</organism>
<dbReference type="PANTHER" id="PTHR38831:SF1">
    <property type="entry name" value="TYPE II SECRETION SYSTEM PROTEIN K-RELATED"/>
    <property type="match status" value="1"/>
</dbReference>
<evidence type="ECO:0000313" key="15">
    <source>
        <dbReference type="Proteomes" id="UP001157353"/>
    </source>
</evidence>
<keyword evidence="4 10" id="KW-1003">Cell membrane</keyword>
<comment type="caution">
    <text evidence="14">The sequence shown here is derived from an EMBL/GenBank/DDBJ whole genome shotgun (WGS) entry which is preliminary data.</text>
</comment>
<keyword evidence="3 10" id="KW-0813">Transport</keyword>
<keyword evidence="6 11" id="KW-0812">Transmembrane</keyword>
<keyword evidence="5 10" id="KW-0997">Cell inner membrane</keyword>
<dbReference type="InterPro" id="IPR045584">
    <property type="entry name" value="Pilin-like"/>
</dbReference>
<feature type="transmembrane region" description="Helical" evidence="11">
    <location>
        <begin position="12"/>
        <end position="32"/>
    </location>
</feature>
<name>A0ABQ6E0F8_9GAMM</name>
<evidence type="ECO:0000259" key="13">
    <source>
        <dbReference type="Pfam" id="PF21687"/>
    </source>
</evidence>
<dbReference type="NCBIfam" id="NF037980">
    <property type="entry name" value="T2SS_GspK"/>
    <property type="match status" value="1"/>
</dbReference>
<dbReference type="InterPro" id="IPR038072">
    <property type="entry name" value="GspK_central_sf"/>
</dbReference>
<evidence type="ECO:0000256" key="10">
    <source>
        <dbReference type="PIRNR" id="PIRNR002786"/>
    </source>
</evidence>
<evidence type="ECO:0000256" key="2">
    <source>
        <dbReference type="ARBA" id="ARBA00007246"/>
    </source>
</evidence>
<evidence type="ECO:0000256" key="7">
    <source>
        <dbReference type="ARBA" id="ARBA00022927"/>
    </source>
</evidence>
<evidence type="ECO:0000256" key="3">
    <source>
        <dbReference type="ARBA" id="ARBA00022448"/>
    </source>
</evidence>
<comment type="similarity">
    <text evidence="2 10">Belongs to the GSP K family.</text>
</comment>
<evidence type="ECO:0000256" key="5">
    <source>
        <dbReference type="ARBA" id="ARBA00022519"/>
    </source>
</evidence>
<dbReference type="InterPro" id="IPR049031">
    <property type="entry name" value="T2SSK_SAM-like_1st"/>
</dbReference>
<dbReference type="PANTHER" id="PTHR38831">
    <property type="entry name" value="TYPE II SECRETION SYSTEM PROTEIN K"/>
    <property type="match status" value="1"/>
</dbReference>
<protein>
    <recommendedName>
        <fullName evidence="10">Type II secretion system protein K</fullName>
    </recommendedName>
</protein>
<comment type="subcellular location">
    <subcellularLocation>
        <location evidence="1 10">Cell inner membrane</location>
    </subcellularLocation>
</comment>
<proteinExistence type="inferred from homology"/>
<dbReference type="Pfam" id="PF21687">
    <property type="entry name" value="T2SSK_1st"/>
    <property type="match status" value="1"/>
</dbReference>
<dbReference type="SUPFAM" id="SSF158544">
    <property type="entry name" value="GspK insert domain-like"/>
    <property type="match status" value="2"/>
</dbReference>
<evidence type="ECO:0000256" key="11">
    <source>
        <dbReference type="SAM" id="Phobius"/>
    </source>
</evidence>
<feature type="domain" description="T2SS protein K second SAM-like" evidence="12">
    <location>
        <begin position="219"/>
        <end position="286"/>
    </location>
</feature>
<keyword evidence="7" id="KW-0653">Protein transport</keyword>
<evidence type="ECO:0000256" key="1">
    <source>
        <dbReference type="ARBA" id="ARBA00004533"/>
    </source>
</evidence>
<dbReference type="PIRSF" id="PIRSF002786">
    <property type="entry name" value="XcpX"/>
    <property type="match status" value="1"/>
</dbReference>
<evidence type="ECO:0000256" key="9">
    <source>
        <dbReference type="ARBA" id="ARBA00023136"/>
    </source>
</evidence>
<dbReference type="Pfam" id="PF03934">
    <property type="entry name" value="T2SSK"/>
    <property type="match status" value="1"/>
</dbReference>
<dbReference type="Gene3D" id="1.10.40.60">
    <property type="entry name" value="EpsJ-like"/>
    <property type="match status" value="2"/>
</dbReference>
<keyword evidence="9 10" id="KW-0472">Membrane</keyword>
<feature type="domain" description="T2SS protein K first SAM-like" evidence="13">
    <location>
        <begin position="106"/>
        <end position="213"/>
    </location>
</feature>
<evidence type="ECO:0000256" key="4">
    <source>
        <dbReference type="ARBA" id="ARBA00022475"/>
    </source>
</evidence>
<evidence type="ECO:0000259" key="12">
    <source>
        <dbReference type="Pfam" id="PF03934"/>
    </source>
</evidence>